<dbReference type="PROSITE" id="PS00678">
    <property type="entry name" value="WD_REPEATS_1"/>
    <property type="match status" value="2"/>
</dbReference>
<keyword evidence="2" id="KW-0677">Repeat</keyword>
<dbReference type="InterPro" id="IPR020472">
    <property type="entry name" value="WD40_PAC1"/>
</dbReference>
<evidence type="ECO:0000256" key="2">
    <source>
        <dbReference type="ARBA" id="ARBA00022737"/>
    </source>
</evidence>
<dbReference type="EMBL" id="SSOP01000185">
    <property type="protein sequence ID" value="KAB5590239.1"/>
    <property type="molecule type" value="Genomic_DNA"/>
</dbReference>
<feature type="repeat" description="WD" evidence="3">
    <location>
        <begin position="134"/>
        <end position="177"/>
    </location>
</feature>
<dbReference type="PROSITE" id="PS50294">
    <property type="entry name" value="WD_REPEATS_REGION"/>
    <property type="match status" value="1"/>
</dbReference>
<gene>
    <name evidence="4" type="ORF">CTheo_6317</name>
</gene>
<feature type="repeat" description="WD" evidence="3">
    <location>
        <begin position="62"/>
        <end position="93"/>
    </location>
</feature>
<dbReference type="SMART" id="SM00320">
    <property type="entry name" value="WD40"/>
    <property type="match status" value="5"/>
</dbReference>
<evidence type="ECO:0000256" key="3">
    <source>
        <dbReference type="PROSITE-ProRule" id="PRU00221"/>
    </source>
</evidence>
<dbReference type="InterPro" id="IPR036322">
    <property type="entry name" value="WD40_repeat_dom_sf"/>
</dbReference>
<dbReference type="OrthoDB" id="10251381at2759"/>
<dbReference type="AlphaFoldDB" id="A0A5N5QF45"/>
<dbReference type="Gene3D" id="2.130.10.10">
    <property type="entry name" value="YVTN repeat-like/Quinoprotein amine dehydrogenase"/>
    <property type="match status" value="1"/>
</dbReference>
<dbReference type="Pfam" id="PF00400">
    <property type="entry name" value="WD40"/>
    <property type="match status" value="3"/>
</dbReference>
<dbReference type="InterPro" id="IPR015943">
    <property type="entry name" value="WD40/YVTN_repeat-like_dom_sf"/>
</dbReference>
<reference evidence="4 5" key="1">
    <citation type="journal article" date="2019" name="Fungal Biol. Biotechnol.">
        <title>Draft genome sequence of fastidious pathogen Ceratobasidium theobromae, which causes vascular-streak dieback in Theobroma cacao.</title>
        <authorList>
            <person name="Ali S.S."/>
            <person name="Asman A."/>
            <person name="Shao J."/>
            <person name="Firmansyah A.P."/>
            <person name="Susilo A.W."/>
            <person name="Rosmana A."/>
            <person name="McMahon P."/>
            <person name="Junaid M."/>
            <person name="Guest D."/>
            <person name="Kheng T.Y."/>
            <person name="Meinhardt L.W."/>
            <person name="Bailey B.A."/>
        </authorList>
    </citation>
    <scope>NUCLEOTIDE SEQUENCE [LARGE SCALE GENOMIC DNA]</scope>
    <source>
        <strain evidence="4 5">CT2</strain>
    </source>
</reference>
<dbReference type="Proteomes" id="UP000383932">
    <property type="component" value="Unassembled WGS sequence"/>
</dbReference>
<organism evidence="4 5">
    <name type="scientific">Ceratobasidium theobromae</name>
    <dbReference type="NCBI Taxonomy" id="1582974"/>
    <lineage>
        <taxon>Eukaryota</taxon>
        <taxon>Fungi</taxon>
        <taxon>Dikarya</taxon>
        <taxon>Basidiomycota</taxon>
        <taxon>Agaricomycotina</taxon>
        <taxon>Agaricomycetes</taxon>
        <taxon>Cantharellales</taxon>
        <taxon>Ceratobasidiaceae</taxon>
        <taxon>Ceratobasidium</taxon>
    </lineage>
</organism>
<evidence type="ECO:0000256" key="1">
    <source>
        <dbReference type="ARBA" id="ARBA00022574"/>
    </source>
</evidence>
<feature type="repeat" description="WD" evidence="3">
    <location>
        <begin position="244"/>
        <end position="266"/>
    </location>
</feature>
<sequence length="317" mass="33958">MQQPIVTISSHDAPVTSTCWVTPFSASLEGERIIASASLDHTIHLNRLSSLSDSVWSTLATLHLHTAPVSSVSTSSDGRHLVSAGWDGVIGIWTSAIPNQDEVWDVEETTEKKKRRRVAEGSAEAVKKGPTGVLRSHTARVSKAIFESSENVSRAYSCGWDSTVRSWDVESGTCVNTVTLPDRAHLDLALSRGGSSSVLYAASADRTVSLVDLRTNGAQSAVKTFTHPSTPSCLVTHSSSAHHLLTGAYDGALRVWDVRSPRAALARFEHVVNDKDDTPRKGKVLGVDWAHDLAACAGEVGFGLWRAGIGGNEQEQV</sequence>
<dbReference type="InterPro" id="IPR001680">
    <property type="entry name" value="WD40_rpt"/>
</dbReference>
<comment type="caution">
    <text evidence="4">The sequence shown here is derived from an EMBL/GenBank/DDBJ whole genome shotgun (WGS) entry which is preliminary data.</text>
</comment>
<keyword evidence="1 3" id="KW-0853">WD repeat</keyword>
<protein>
    <submittedName>
        <fullName evidence="4">Ribosome biogenesis protein YTM1</fullName>
    </submittedName>
</protein>
<name>A0A5N5QF45_9AGAM</name>
<dbReference type="SUPFAM" id="SSF50978">
    <property type="entry name" value="WD40 repeat-like"/>
    <property type="match status" value="1"/>
</dbReference>
<keyword evidence="5" id="KW-1185">Reference proteome</keyword>
<dbReference type="PRINTS" id="PR00320">
    <property type="entry name" value="GPROTEINBRPT"/>
</dbReference>
<dbReference type="PANTHER" id="PTHR19855">
    <property type="entry name" value="WD40 REPEAT PROTEIN 12, 37"/>
    <property type="match status" value="1"/>
</dbReference>
<proteinExistence type="predicted"/>
<evidence type="ECO:0000313" key="5">
    <source>
        <dbReference type="Proteomes" id="UP000383932"/>
    </source>
</evidence>
<evidence type="ECO:0000313" key="4">
    <source>
        <dbReference type="EMBL" id="KAB5590239.1"/>
    </source>
</evidence>
<accession>A0A5N5QF45</accession>
<dbReference type="InterPro" id="IPR019775">
    <property type="entry name" value="WD40_repeat_CS"/>
</dbReference>
<dbReference type="PROSITE" id="PS50082">
    <property type="entry name" value="WD_REPEATS_2"/>
    <property type="match status" value="3"/>
</dbReference>
<dbReference type="PANTHER" id="PTHR19855:SF11">
    <property type="entry name" value="RIBOSOME BIOGENESIS PROTEIN WDR12"/>
    <property type="match status" value="1"/>
</dbReference>